<keyword evidence="2" id="KW-1185">Reference proteome</keyword>
<evidence type="ECO:0000313" key="2">
    <source>
        <dbReference type="Proteomes" id="UP001060085"/>
    </source>
</evidence>
<gene>
    <name evidence="1" type="ORF">M9H77_26429</name>
</gene>
<dbReference type="EMBL" id="CM044706">
    <property type="protein sequence ID" value="KAI5657636.1"/>
    <property type="molecule type" value="Genomic_DNA"/>
</dbReference>
<proteinExistence type="predicted"/>
<evidence type="ECO:0000313" key="1">
    <source>
        <dbReference type="EMBL" id="KAI5657636.1"/>
    </source>
</evidence>
<comment type="caution">
    <text evidence="1">The sequence shown here is derived from an EMBL/GenBank/DDBJ whole genome shotgun (WGS) entry which is preliminary data.</text>
</comment>
<dbReference type="Proteomes" id="UP001060085">
    <property type="component" value="Linkage Group LG06"/>
</dbReference>
<organism evidence="1 2">
    <name type="scientific">Catharanthus roseus</name>
    <name type="common">Madagascar periwinkle</name>
    <name type="synonym">Vinca rosea</name>
    <dbReference type="NCBI Taxonomy" id="4058"/>
    <lineage>
        <taxon>Eukaryota</taxon>
        <taxon>Viridiplantae</taxon>
        <taxon>Streptophyta</taxon>
        <taxon>Embryophyta</taxon>
        <taxon>Tracheophyta</taxon>
        <taxon>Spermatophyta</taxon>
        <taxon>Magnoliopsida</taxon>
        <taxon>eudicotyledons</taxon>
        <taxon>Gunneridae</taxon>
        <taxon>Pentapetalae</taxon>
        <taxon>asterids</taxon>
        <taxon>lamiids</taxon>
        <taxon>Gentianales</taxon>
        <taxon>Apocynaceae</taxon>
        <taxon>Rauvolfioideae</taxon>
        <taxon>Vinceae</taxon>
        <taxon>Catharanthinae</taxon>
        <taxon>Catharanthus</taxon>
    </lineage>
</organism>
<reference evidence="2" key="1">
    <citation type="journal article" date="2023" name="Nat. Plants">
        <title>Single-cell RNA sequencing provides a high-resolution roadmap for understanding the multicellular compartmentation of specialized metabolism.</title>
        <authorList>
            <person name="Sun S."/>
            <person name="Shen X."/>
            <person name="Li Y."/>
            <person name="Li Y."/>
            <person name="Wang S."/>
            <person name="Li R."/>
            <person name="Zhang H."/>
            <person name="Shen G."/>
            <person name="Guo B."/>
            <person name="Wei J."/>
            <person name="Xu J."/>
            <person name="St-Pierre B."/>
            <person name="Chen S."/>
            <person name="Sun C."/>
        </authorList>
    </citation>
    <scope>NUCLEOTIDE SEQUENCE [LARGE SCALE GENOMIC DNA]</scope>
</reference>
<accession>A0ACC0AAL8</accession>
<protein>
    <submittedName>
        <fullName evidence="1">Uncharacterized protein</fullName>
    </submittedName>
</protein>
<name>A0ACC0AAL8_CATRO</name>
<sequence length="333" mass="39704">MSKAVVVATALALVLLIILPKHSNRNHKHRSISRRFGSNFYPIIFDPIVAKADRMKEQKASSKSKGSKEQDHKKYYNNDGTLNIRLRLMVLFPFLDVDPHDGMVDSKELETWLMQQIVDRLHDRTRRELELRDKDGDRAVSFHEYLPQFTDEDLERNETKHGDAGWWMEQFKNADLDTSGALNLYEFRDFLHPEDSRNEQIQRWLLREKIRLMDKDNDHKLNFLEFENGAYNTYKTYFEYESSEQHLPSPTDVFFKLDIDKDRLLRIEELKPIIQYMCPGELVYSKYYTTYLINEADDNRDGKLSLEEMMNHDHIFYNSVFENSKYHGYHDEL</sequence>